<name>A0A2M8KDS5_9BACT</name>
<accession>A0A2M8KDS5</accession>
<keyword evidence="1" id="KW-0472">Membrane</keyword>
<sequence>MESISSIEKIKLFWNNNDRQIALIAGVTLVALISFGAGYLTANNSPNSLVITERSTSAFSSSTPLLVDQNTASTAKGIIVASKSGKVYHWPWSSWAKKIKPENQVWFNSEAEAQSTGYKASSEFVNEAPSSYKFNN</sequence>
<dbReference type="EMBL" id="PFDW01000059">
    <property type="protein sequence ID" value="PJE58066.1"/>
    <property type="molecule type" value="Genomic_DNA"/>
</dbReference>
<dbReference type="AlphaFoldDB" id="A0A2M8KDS5"/>
<keyword evidence="1" id="KW-1133">Transmembrane helix</keyword>
<organism evidence="2 3">
    <name type="scientific">Candidatus Portnoybacteria bacterium CG10_big_fil_rev_8_21_14_0_10_36_7</name>
    <dbReference type="NCBI Taxonomy" id="1974812"/>
    <lineage>
        <taxon>Bacteria</taxon>
        <taxon>Candidatus Portnoyibacteriota</taxon>
    </lineage>
</organism>
<proteinExistence type="predicted"/>
<dbReference type="InterPro" id="IPR035451">
    <property type="entry name" value="Ada-like_dom_sf"/>
</dbReference>
<dbReference type="Proteomes" id="UP000231450">
    <property type="component" value="Unassembled WGS sequence"/>
</dbReference>
<evidence type="ECO:0000256" key="1">
    <source>
        <dbReference type="SAM" id="Phobius"/>
    </source>
</evidence>
<dbReference type="Gene3D" id="3.40.10.10">
    <property type="entry name" value="DNA Methylphosphotriester Repair Domain"/>
    <property type="match status" value="1"/>
</dbReference>
<reference evidence="3" key="1">
    <citation type="submission" date="2017-09" db="EMBL/GenBank/DDBJ databases">
        <title>Depth-based differentiation of microbial function through sediment-hosted aquifers and enrichment of novel symbionts in the deep terrestrial subsurface.</title>
        <authorList>
            <person name="Probst A.J."/>
            <person name="Ladd B."/>
            <person name="Jarett J.K."/>
            <person name="Geller-Mcgrath D.E."/>
            <person name="Sieber C.M.K."/>
            <person name="Emerson J.B."/>
            <person name="Anantharaman K."/>
            <person name="Thomas B.C."/>
            <person name="Malmstrom R."/>
            <person name="Stieglmeier M."/>
            <person name="Klingl A."/>
            <person name="Woyke T."/>
            <person name="Ryan C.M."/>
            <person name="Banfield J.F."/>
        </authorList>
    </citation>
    <scope>NUCLEOTIDE SEQUENCE [LARGE SCALE GENOMIC DNA]</scope>
</reference>
<evidence type="ECO:0000313" key="2">
    <source>
        <dbReference type="EMBL" id="PJE58066.1"/>
    </source>
</evidence>
<gene>
    <name evidence="2" type="ORF">COU81_02715</name>
</gene>
<comment type="caution">
    <text evidence="2">The sequence shown here is derived from an EMBL/GenBank/DDBJ whole genome shotgun (WGS) entry which is preliminary data.</text>
</comment>
<keyword evidence="1" id="KW-0812">Transmembrane</keyword>
<protein>
    <submittedName>
        <fullName evidence="2">Uncharacterized protein</fullName>
    </submittedName>
</protein>
<evidence type="ECO:0000313" key="3">
    <source>
        <dbReference type="Proteomes" id="UP000231450"/>
    </source>
</evidence>
<dbReference type="SUPFAM" id="SSF57884">
    <property type="entry name" value="Ada DNA repair protein, N-terminal domain (N-Ada 10)"/>
    <property type="match status" value="1"/>
</dbReference>
<feature type="transmembrane region" description="Helical" evidence="1">
    <location>
        <begin position="21"/>
        <end position="42"/>
    </location>
</feature>